<protein>
    <submittedName>
        <fullName evidence="1">Uncharacterized protein</fullName>
    </submittedName>
</protein>
<organism evidence="1">
    <name type="scientific">hydrocarbon metagenome</name>
    <dbReference type="NCBI Taxonomy" id="938273"/>
    <lineage>
        <taxon>unclassified sequences</taxon>
        <taxon>metagenomes</taxon>
        <taxon>ecological metagenomes</taxon>
    </lineage>
</organism>
<name>A0A0W8FH53_9ZZZZ</name>
<dbReference type="EMBL" id="LNQE01001213">
    <property type="protein sequence ID" value="KUG20218.1"/>
    <property type="molecule type" value="Genomic_DNA"/>
</dbReference>
<sequence length="40" mass="4826">MFFIILLGLYAHLYYNNIYIIYPINDIPGYDRIEYSVYTG</sequence>
<proteinExistence type="predicted"/>
<comment type="caution">
    <text evidence="1">The sequence shown here is derived from an EMBL/GenBank/DDBJ whole genome shotgun (WGS) entry which is preliminary data.</text>
</comment>
<evidence type="ECO:0000313" key="1">
    <source>
        <dbReference type="EMBL" id="KUG20218.1"/>
    </source>
</evidence>
<dbReference type="AlphaFoldDB" id="A0A0W8FH53"/>
<gene>
    <name evidence="1" type="ORF">ASZ90_010065</name>
</gene>
<accession>A0A0W8FH53</accession>
<reference evidence="1" key="1">
    <citation type="journal article" date="2015" name="Proc. Natl. Acad. Sci. U.S.A.">
        <title>Networks of energetic and metabolic interactions define dynamics in microbial communities.</title>
        <authorList>
            <person name="Embree M."/>
            <person name="Liu J.K."/>
            <person name="Al-Bassam M.M."/>
            <person name="Zengler K."/>
        </authorList>
    </citation>
    <scope>NUCLEOTIDE SEQUENCE</scope>
</reference>